<gene>
    <name evidence="4" type="ORF">DT603_07745</name>
</gene>
<name>A0ABX0AB05_9GAMM</name>
<dbReference type="PANTHER" id="PTHR33619:SF3">
    <property type="entry name" value="POLYSACCHARIDE EXPORT PROTEIN GFCE-RELATED"/>
    <property type="match status" value="1"/>
</dbReference>
<dbReference type="InterPro" id="IPR019554">
    <property type="entry name" value="Soluble_ligand-bd"/>
</dbReference>
<evidence type="ECO:0000313" key="5">
    <source>
        <dbReference type="Proteomes" id="UP001429354"/>
    </source>
</evidence>
<reference evidence="4 5" key="1">
    <citation type="submission" date="2018-07" db="EMBL/GenBank/DDBJ databases">
        <title>Whole genome Sequencing of Pseudoxanthomonas gei KCTC 32298 (T).</title>
        <authorList>
            <person name="Kumar S."/>
            <person name="Bansal K."/>
            <person name="Kaur A."/>
            <person name="Patil P."/>
            <person name="Sharma S."/>
            <person name="Patil P.B."/>
        </authorList>
    </citation>
    <scope>NUCLEOTIDE SEQUENCE [LARGE SCALE GENOMIC DNA]</scope>
    <source>
        <strain evidence="4 5">KCTC 32298</strain>
    </source>
</reference>
<sequence length="240" mass="25442">MNRAPPAMFRVLQVISALLLAVMLVGCASGGGANRVAAGKSLPAPDTTNSAGAYEGANDYRLGAQDLIEVSVFGVQELSKTVRVNSNGQISLPLVGGVMAGGRTIPELEKELAKRYAEGYLQRPQVTVFVKEFSSQRITMEGAVKNPGIYPLTGKISLLQAVAVAGGLDPLADLNGIVLFRQVEGKKMAAAYNMRELRSGRIEDPALYGDDIIVVEQSGSKSALRQFLQSVPAFGLFMAL</sequence>
<dbReference type="Proteomes" id="UP001429354">
    <property type="component" value="Unassembled WGS sequence"/>
</dbReference>
<evidence type="ECO:0000259" key="2">
    <source>
        <dbReference type="Pfam" id="PF02563"/>
    </source>
</evidence>
<dbReference type="Pfam" id="PF02563">
    <property type="entry name" value="Poly_export"/>
    <property type="match status" value="1"/>
</dbReference>
<dbReference type="InterPro" id="IPR049712">
    <property type="entry name" value="Poly_export"/>
</dbReference>
<keyword evidence="1" id="KW-0732">Signal</keyword>
<proteinExistence type="predicted"/>
<feature type="domain" description="Polysaccharide export protein N-terminal" evidence="2">
    <location>
        <begin position="57"/>
        <end position="131"/>
    </location>
</feature>
<dbReference type="PANTHER" id="PTHR33619">
    <property type="entry name" value="POLYSACCHARIDE EXPORT PROTEIN GFCE-RELATED"/>
    <property type="match status" value="1"/>
</dbReference>
<dbReference type="EMBL" id="QOVG01000004">
    <property type="protein sequence ID" value="NDK38732.1"/>
    <property type="molecule type" value="Genomic_DNA"/>
</dbReference>
<evidence type="ECO:0000313" key="4">
    <source>
        <dbReference type="EMBL" id="NDK38732.1"/>
    </source>
</evidence>
<accession>A0ABX0AB05</accession>
<dbReference type="Pfam" id="PF10531">
    <property type="entry name" value="SLBB"/>
    <property type="match status" value="1"/>
</dbReference>
<organism evidence="4 5">
    <name type="scientific">Pseudoxanthomonas gei</name>
    <dbReference type="NCBI Taxonomy" id="1383030"/>
    <lineage>
        <taxon>Bacteria</taxon>
        <taxon>Pseudomonadati</taxon>
        <taxon>Pseudomonadota</taxon>
        <taxon>Gammaproteobacteria</taxon>
        <taxon>Lysobacterales</taxon>
        <taxon>Lysobacteraceae</taxon>
        <taxon>Pseudoxanthomonas</taxon>
    </lineage>
</organism>
<dbReference type="Gene3D" id="3.10.560.10">
    <property type="entry name" value="Outer membrane lipoprotein wza domain like"/>
    <property type="match status" value="1"/>
</dbReference>
<dbReference type="InterPro" id="IPR003715">
    <property type="entry name" value="Poly_export_N"/>
</dbReference>
<comment type="caution">
    <text evidence="4">The sequence shown here is derived from an EMBL/GenBank/DDBJ whole genome shotgun (WGS) entry which is preliminary data.</text>
</comment>
<feature type="domain" description="Soluble ligand binding" evidence="3">
    <location>
        <begin position="138"/>
        <end position="188"/>
    </location>
</feature>
<evidence type="ECO:0000259" key="3">
    <source>
        <dbReference type="Pfam" id="PF10531"/>
    </source>
</evidence>
<keyword evidence="5" id="KW-1185">Reference proteome</keyword>
<protein>
    <submittedName>
        <fullName evidence="4">Polysaccharide export protein</fullName>
    </submittedName>
</protein>
<evidence type="ECO:0000256" key="1">
    <source>
        <dbReference type="ARBA" id="ARBA00022729"/>
    </source>
</evidence>
<dbReference type="PROSITE" id="PS51257">
    <property type="entry name" value="PROKAR_LIPOPROTEIN"/>
    <property type="match status" value="1"/>
</dbReference>